<dbReference type="Proteomes" id="UP000218387">
    <property type="component" value="Chromosome"/>
</dbReference>
<gene>
    <name evidence="1" type="ORF">CPZ25_003870</name>
</gene>
<evidence type="ECO:0000313" key="2">
    <source>
        <dbReference type="Proteomes" id="UP000218387"/>
    </source>
</evidence>
<keyword evidence="2" id="KW-1185">Reference proteome</keyword>
<evidence type="ECO:0000313" key="1">
    <source>
        <dbReference type="EMBL" id="QCT70493.1"/>
    </source>
</evidence>
<accession>A0A4P9C577</accession>
<dbReference type="RefSeq" id="WP_058694527.1">
    <property type="nucleotide sequence ID" value="NZ_CP029487.1"/>
</dbReference>
<dbReference type="Gene3D" id="1.20.58.1290">
    <property type="entry name" value="CarD-like, C-terminal domain"/>
    <property type="match status" value="1"/>
</dbReference>
<dbReference type="InterPro" id="IPR042215">
    <property type="entry name" value="CarD-like_C"/>
</dbReference>
<protein>
    <submittedName>
        <fullName evidence="1">Uncharacterized protein</fullName>
    </submittedName>
</protein>
<dbReference type="EMBL" id="CP029487">
    <property type="protein sequence ID" value="QCT70493.1"/>
    <property type="molecule type" value="Genomic_DNA"/>
</dbReference>
<organism evidence="1 2">
    <name type="scientific">Eubacterium maltosivorans</name>
    <dbReference type="NCBI Taxonomy" id="2041044"/>
    <lineage>
        <taxon>Bacteria</taxon>
        <taxon>Bacillati</taxon>
        <taxon>Bacillota</taxon>
        <taxon>Clostridia</taxon>
        <taxon>Eubacteriales</taxon>
        <taxon>Eubacteriaceae</taxon>
        <taxon>Eubacterium</taxon>
    </lineage>
</organism>
<name>A0A4P9C577_EUBML</name>
<reference evidence="1 2" key="1">
    <citation type="submission" date="2018-05" db="EMBL/GenBank/DDBJ databases">
        <title>Genome comparison of Eubacterium sp.</title>
        <authorList>
            <person name="Feng Y."/>
            <person name="Sanchez-Andrea I."/>
            <person name="Stams A.J.M."/>
            <person name="De Vos W.M."/>
        </authorList>
    </citation>
    <scope>NUCLEOTIDE SEQUENCE [LARGE SCALE GENOMIC DNA]</scope>
    <source>
        <strain evidence="1 2">YI</strain>
    </source>
</reference>
<sequence length="160" mass="18865">MYAAGDYIILEKNGIWQVSELDTDAKSGEVLYYILKNPREPDKTKSIRADSKTLLRKLASKEDLTDILSRIPYTRTIQAPNNKIREELYETAMKSYDELEWIRVIKTAYLRKEEGKQMPFEEEYSRQAKDYFHWEVSVVMDIPFNHVEDYIAASIADDLW</sequence>
<dbReference type="AlphaFoldDB" id="A0A4P9C577"/>
<proteinExistence type="predicted"/>
<dbReference type="KEGG" id="emt:CPZ25_003870"/>